<organism evidence="1">
    <name type="scientific">hydrothermal vent metagenome</name>
    <dbReference type="NCBI Taxonomy" id="652676"/>
    <lineage>
        <taxon>unclassified sequences</taxon>
        <taxon>metagenomes</taxon>
        <taxon>ecological metagenomes</taxon>
    </lineage>
</organism>
<dbReference type="InterPro" id="IPR028974">
    <property type="entry name" value="TSP_type-3_rpt"/>
</dbReference>
<dbReference type="PROSITE" id="PS00018">
    <property type="entry name" value="EF_HAND_1"/>
    <property type="match status" value="1"/>
</dbReference>
<dbReference type="InterPro" id="IPR018247">
    <property type="entry name" value="EF_Hand_1_Ca_BS"/>
</dbReference>
<sequence>MRRFMWIKQGVMAAVVSSLTFSTASAYVFDWNSTGWQDGDTSGSYSDVNGSGVDITVQMTGDTDRFKDNYPALNDDDGNLNNDHLEEDVDYTDNTESVTTTFTFSVPVKLSSLVWRDIDAMDQNSFWSNTLFDDKVIIRAKDVDGNIIYPNNPQLGSNIQDDDNGTYEAKDNNKNYTPEDAEATLQVDIDSVYVTEFSYTYASGDNIGDNDDPTTQAVWFDNFNFEPKDTDGDGVPDFKDLDDDNDGILDSVEIQGNGTCAYGFFHVVNGQLNVFDPEFGTYVPVGKKNAMIYNGLGYDKADGMLYANARDDGTDDYGNSVSKGDLVEIDRYSGKIKKLSNTLNTYAADFYDGKLYGRTALKEITVWDKATDSKSTIDLDTNTNWSDFSIFPKSDGTPMAYGLYSSSTTSGDTDNTDFYQVNLDDGSVTVKKLTVSTPDGNDLGSAWGATFMAKNDDGTYHFYASNNNGYVYEIVDFNTSSPSVAFFYRSDLTGKNDGASCRDANQFPADTDGDGIPDYHDLDSDNDGIPDNVEAQTTADYQALSGVDDDHDGLDDAYDQNTSGVESSVGIVPIDTDNDGDYVADFLDSDSDNDGISDCKEGISDDTAGKVCPATLGSGDTNGLVDWAEESGNDQNYTDVNGIVDDPSSDLKNETGNTDEVAFREILCGQAKRDLIEYHWVVVSVPCDTGDATIVDLFGSSLGEYGDDKHWVMYKQIDYTGSNSNDMELMAEDDTLEVGKGYWLITDSNVTLELNTSVSGIAKTGTDDKSNYDNVGVNDSSFDSVVAKTLPDSQSDRKTKIMLGNPFVRGIHSARLYYINDDYSSYYDFTNSDKLDDYVERVLYMHDSADLGAGSGGNDGEYIAVVPDTPGFGDIIAPMYGYWMLIKEDNGTTVTGNKITMPFEKK</sequence>
<gene>
    <name evidence="1" type="ORF">MNB_SV-4-1261</name>
</gene>
<dbReference type="AlphaFoldDB" id="A0A1W1E856"/>
<dbReference type="Gene3D" id="4.10.1080.10">
    <property type="entry name" value="TSP type-3 repeat"/>
    <property type="match status" value="1"/>
</dbReference>
<dbReference type="EMBL" id="FPIB01000010">
    <property type="protein sequence ID" value="SFV90145.1"/>
    <property type="molecule type" value="Genomic_DNA"/>
</dbReference>
<accession>A0A1W1E856</accession>
<reference evidence="1" key="1">
    <citation type="submission" date="2016-10" db="EMBL/GenBank/DDBJ databases">
        <authorList>
            <person name="de Groot N.N."/>
        </authorList>
    </citation>
    <scope>NUCLEOTIDE SEQUENCE</scope>
</reference>
<protein>
    <submittedName>
        <fullName evidence="1">Calcium-binding protein</fullName>
    </submittedName>
</protein>
<name>A0A1W1E856_9ZZZZ</name>
<proteinExistence type="predicted"/>
<evidence type="ECO:0000313" key="1">
    <source>
        <dbReference type="EMBL" id="SFV90145.1"/>
    </source>
</evidence>
<dbReference type="GO" id="GO:0005509">
    <property type="term" value="F:calcium ion binding"/>
    <property type="evidence" value="ECO:0007669"/>
    <property type="project" value="InterPro"/>
</dbReference>